<dbReference type="RefSeq" id="WP_269038335.1">
    <property type="nucleotide sequence ID" value="NZ_CP114040.1"/>
</dbReference>
<dbReference type="EMBL" id="CP114040">
    <property type="protein sequence ID" value="WAS95993.1"/>
    <property type="molecule type" value="Genomic_DNA"/>
</dbReference>
<sequence length="149" mass="16614">MTSRAEQHTARALRRLLAANPGPGEYPHSPALQELLDGLEYLLPELLADCHDWPPYLALDGVLCPQYRVLDPWRIRLRGRAILLGGPHDQRVAPVQVQLRLAAQVDALAGFVVKLGERDRDGRLRSDPLHTPAPDPSAVDWAFQAVRRP</sequence>
<reference evidence="1" key="1">
    <citation type="submission" date="2022-11" db="EMBL/GenBank/DDBJ databases">
        <title>Minimal conservation of predation-associated metabolite biosynthetic gene clusters underscores biosynthetic potential of Myxococcota including descriptions for ten novel species: Archangium lansinium sp. nov., Myxococcus landrumus sp. nov., Nannocystis bai.</title>
        <authorList>
            <person name="Ahearne A."/>
            <person name="Stevens C."/>
            <person name="Dowd S."/>
        </authorList>
    </citation>
    <scope>NUCLEOTIDE SEQUENCE</scope>
    <source>
        <strain evidence="1">Fl3</strain>
    </source>
</reference>
<dbReference type="Proteomes" id="UP001164459">
    <property type="component" value="Chromosome"/>
</dbReference>
<organism evidence="1 2">
    <name type="scientific">Nannocystis punicea</name>
    <dbReference type="NCBI Taxonomy" id="2995304"/>
    <lineage>
        <taxon>Bacteria</taxon>
        <taxon>Pseudomonadati</taxon>
        <taxon>Myxococcota</taxon>
        <taxon>Polyangia</taxon>
        <taxon>Nannocystales</taxon>
        <taxon>Nannocystaceae</taxon>
        <taxon>Nannocystis</taxon>
    </lineage>
</organism>
<name>A0ABY7H9R8_9BACT</name>
<proteinExistence type="predicted"/>
<evidence type="ECO:0000313" key="1">
    <source>
        <dbReference type="EMBL" id="WAS95993.1"/>
    </source>
</evidence>
<protein>
    <submittedName>
        <fullName evidence="1">Uncharacterized protein</fullName>
    </submittedName>
</protein>
<keyword evidence="2" id="KW-1185">Reference proteome</keyword>
<evidence type="ECO:0000313" key="2">
    <source>
        <dbReference type="Proteomes" id="UP001164459"/>
    </source>
</evidence>
<accession>A0ABY7H9R8</accession>
<gene>
    <name evidence="1" type="ORF">O0S08_07490</name>
</gene>